<organism evidence="3 4">
    <name type="scientific">Bdellovibrio bacteriovorus (strain ATCC 15356 / DSM 50701 / NCIMB 9529 / HD100)</name>
    <dbReference type="NCBI Taxonomy" id="264462"/>
    <lineage>
        <taxon>Bacteria</taxon>
        <taxon>Pseudomonadati</taxon>
        <taxon>Bdellovibrionota</taxon>
        <taxon>Bdellovibrionia</taxon>
        <taxon>Bdellovibrionales</taxon>
        <taxon>Pseudobdellovibrionaceae</taxon>
        <taxon>Bdellovibrio</taxon>
    </lineage>
</organism>
<proteinExistence type="predicted"/>
<dbReference type="HOGENOM" id="CLU_1507779_0_0_7"/>
<keyword evidence="4" id="KW-1185">Reference proteome</keyword>
<sequence>MSIRNVIFIIAGTVAISVISVVLTLRLTQTKTDSHVVPAAVSTELPQQQTPSLPKASQQPAPPPAKPSVAPQVAKQESSPSLEAFMKPAAFKSGPAEQKPLSTDKVISTLMKDTPACHDEYKEHCTANRFLAEHPLACLRSKKDQLSRACFNQLAAVRDRFHQACGTDIKRFCTKEASYFVCLKQHMDDLSASCKNNIEQSSRQ</sequence>
<keyword evidence="2" id="KW-1133">Transmembrane helix</keyword>
<protein>
    <submittedName>
        <fullName evidence="3">Uncharacterized protein</fullName>
    </submittedName>
</protein>
<feature type="region of interest" description="Disordered" evidence="1">
    <location>
        <begin position="38"/>
        <end position="77"/>
    </location>
</feature>
<feature type="transmembrane region" description="Helical" evidence="2">
    <location>
        <begin position="6"/>
        <end position="25"/>
    </location>
</feature>
<reference evidence="3 4" key="1">
    <citation type="journal article" date="2004" name="Science">
        <title>A predator unmasked: life cycle of Bdellovibrio bacteriovorus from a genomic perspective.</title>
        <authorList>
            <person name="Rendulic S."/>
            <person name="Jagtap P."/>
            <person name="Rosinus A."/>
            <person name="Eppinger M."/>
            <person name="Baar C."/>
            <person name="Lanz C."/>
            <person name="Keller H."/>
            <person name="Lambert C."/>
            <person name="Evans K.J."/>
            <person name="Goesmann A."/>
            <person name="Meyer F."/>
            <person name="Sockett R.E."/>
            <person name="Schuster S.C."/>
        </authorList>
    </citation>
    <scope>NUCLEOTIDE SEQUENCE [LARGE SCALE GENOMIC DNA]</scope>
    <source>
        <strain evidence="4">ATCC 15356 / DSM 50701 / NCIMB 9529 / HD100</strain>
    </source>
</reference>
<dbReference type="RefSeq" id="WP_011165254.1">
    <property type="nucleotide sequence ID" value="NC_005363.1"/>
</dbReference>
<evidence type="ECO:0000313" key="4">
    <source>
        <dbReference type="Proteomes" id="UP000008080"/>
    </source>
</evidence>
<name>Q6MJB0_BDEBA</name>
<accession>Q6MJB0</accession>
<keyword evidence="2" id="KW-0472">Membrane</keyword>
<dbReference type="GeneID" id="93014726"/>
<dbReference type="EMBL" id="BX842653">
    <property type="protein sequence ID" value="CAE80651.1"/>
    <property type="molecule type" value="Genomic_DNA"/>
</dbReference>
<gene>
    <name evidence="3" type="ordered locus">Bd2871</name>
</gene>
<evidence type="ECO:0000256" key="2">
    <source>
        <dbReference type="SAM" id="Phobius"/>
    </source>
</evidence>
<dbReference type="AlphaFoldDB" id="Q6MJB0"/>
<dbReference type="KEGG" id="bba:Bd2871"/>
<keyword evidence="2" id="KW-0812">Transmembrane</keyword>
<dbReference type="STRING" id="264462.Bd2871"/>
<evidence type="ECO:0000256" key="1">
    <source>
        <dbReference type="SAM" id="MobiDB-lite"/>
    </source>
</evidence>
<evidence type="ECO:0000313" key="3">
    <source>
        <dbReference type="EMBL" id="CAE80651.1"/>
    </source>
</evidence>
<dbReference type="Proteomes" id="UP000008080">
    <property type="component" value="Chromosome"/>
</dbReference>